<evidence type="ECO:0000313" key="2">
    <source>
        <dbReference type="EMBL" id="KAF2873003.1"/>
    </source>
</evidence>
<feature type="compositionally biased region" description="Polar residues" evidence="1">
    <location>
        <begin position="30"/>
        <end position="45"/>
    </location>
</feature>
<sequence length="264" mass="30162">MAPPPSKSPKKRVRFADELTKTPPTKPRRSVSTQQQAKRQSSNSMNRRETLDRNSSLAVGKTRHSSTISVSTKTKDLSSDPLERRSTALSPKKSAMKSRYETTTSSKHLQKSHSLGTYIGPHSNPQLAHSRTPHTYPRHASQQHVEDEPFVVFLKALWECIMTTIIHIEYELSLRTLDEDRLDWELQPEHTLYHLIRFGLTIFVGSKLYGLFTLDRLWRDSERGRGGAFVKRVRTSREGYCGRQQSMNPALSVSSRFYSLCTTS</sequence>
<dbReference type="Proteomes" id="UP000481861">
    <property type="component" value="Unassembled WGS sequence"/>
</dbReference>
<evidence type="ECO:0000313" key="3">
    <source>
        <dbReference type="Proteomes" id="UP000481861"/>
    </source>
</evidence>
<dbReference type="EMBL" id="JAADJZ010000008">
    <property type="protein sequence ID" value="KAF2873003.1"/>
    <property type="molecule type" value="Genomic_DNA"/>
</dbReference>
<feature type="region of interest" description="Disordered" evidence="1">
    <location>
        <begin position="1"/>
        <end position="142"/>
    </location>
</feature>
<keyword evidence="3" id="KW-1185">Reference proteome</keyword>
<gene>
    <name evidence="2" type="ORF">BDV95DRAFT_568525</name>
</gene>
<evidence type="ECO:0000256" key="1">
    <source>
        <dbReference type="SAM" id="MobiDB-lite"/>
    </source>
</evidence>
<dbReference type="AlphaFoldDB" id="A0A7C8ME31"/>
<accession>A0A7C8ME31</accession>
<feature type="compositionally biased region" description="Polar residues" evidence="1">
    <location>
        <begin position="101"/>
        <end position="115"/>
    </location>
</feature>
<feature type="compositionally biased region" description="Basic and acidic residues" evidence="1">
    <location>
        <begin position="73"/>
        <end position="86"/>
    </location>
</feature>
<comment type="caution">
    <text evidence="2">The sequence shown here is derived from an EMBL/GenBank/DDBJ whole genome shotgun (WGS) entry which is preliminary data.</text>
</comment>
<name>A0A7C8ME31_9PLEO</name>
<organism evidence="2 3">
    <name type="scientific">Massariosphaeria phaeospora</name>
    <dbReference type="NCBI Taxonomy" id="100035"/>
    <lineage>
        <taxon>Eukaryota</taxon>
        <taxon>Fungi</taxon>
        <taxon>Dikarya</taxon>
        <taxon>Ascomycota</taxon>
        <taxon>Pezizomycotina</taxon>
        <taxon>Dothideomycetes</taxon>
        <taxon>Pleosporomycetidae</taxon>
        <taxon>Pleosporales</taxon>
        <taxon>Pleosporales incertae sedis</taxon>
        <taxon>Massariosphaeria</taxon>
    </lineage>
</organism>
<proteinExistence type="predicted"/>
<protein>
    <submittedName>
        <fullName evidence="2">Uncharacterized protein</fullName>
    </submittedName>
</protein>
<reference evidence="2 3" key="1">
    <citation type="submission" date="2020-01" db="EMBL/GenBank/DDBJ databases">
        <authorList>
            <consortium name="DOE Joint Genome Institute"/>
            <person name="Haridas S."/>
            <person name="Albert R."/>
            <person name="Binder M."/>
            <person name="Bloem J."/>
            <person name="Labutti K."/>
            <person name="Salamov A."/>
            <person name="Andreopoulos B."/>
            <person name="Baker S.E."/>
            <person name="Barry K."/>
            <person name="Bills G."/>
            <person name="Bluhm B.H."/>
            <person name="Cannon C."/>
            <person name="Castanera R."/>
            <person name="Culley D.E."/>
            <person name="Daum C."/>
            <person name="Ezra D."/>
            <person name="Gonzalez J.B."/>
            <person name="Henrissat B."/>
            <person name="Kuo A."/>
            <person name="Liang C."/>
            <person name="Lipzen A."/>
            <person name="Lutzoni F."/>
            <person name="Magnuson J."/>
            <person name="Mondo S."/>
            <person name="Nolan M."/>
            <person name="Ohm R."/>
            <person name="Pangilinan J."/>
            <person name="Park H.-J.H."/>
            <person name="Ramirez L."/>
            <person name="Alfaro M."/>
            <person name="Sun H."/>
            <person name="Tritt A."/>
            <person name="Yoshinaga Y."/>
            <person name="Zwiers L.-H.L."/>
            <person name="Turgeon B.G."/>
            <person name="Goodwin S.B."/>
            <person name="Spatafora J.W."/>
            <person name="Crous P.W."/>
            <person name="Grigoriev I.V."/>
        </authorList>
    </citation>
    <scope>NUCLEOTIDE SEQUENCE [LARGE SCALE GENOMIC DNA]</scope>
    <source>
        <strain evidence="2 3">CBS 611.86</strain>
    </source>
</reference>